<dbReference type="RefSeq" id="WP_253525151.1">
    <property type="nucleotide sequence ID" value="NZ_JAMZEL010000001.1"/>
</dbReference>
<comment type="caution">
    <text evidence="1">The sequence shown here is derived from an EMBL/GenBank/DDBJ whole genome shotgun (WGS) entry which is preliminary data.</text>
</comment>
<proteinExistence type="predicted"/>
<accession>A0ABT1FIC6</accession>
<dbReference type="Proteomes" id="UP001204772">
    <property type="component" value="Unassembled WGS sequence"/>
</dbReference>
<protein>
    <submittedName>
        <fullName evidence="1">Uncharacterized protein</fullName>
    </submittedName>
</protein>
<dbReference type="EMBL" id="JAMZEL010000001">
    <property type="protein sequence ID" value="MCP1381518.1"/>
    <property type="molecule type" value="Genomic_DNA"/>
</dbReference>
<evidence type="ECO:0000313" key="1">
    <source>
        <dbReference type="EMBL" id="MCP1381518.1"/>
    </source>
</evidence>
<gene>
    <name evidence="1" type="ORF">NCI00_03745</name>
</gene>
<sequence>MKKHSGMRPQDIVIILKIIAGSKWPGAWKNRVEESQPSLVSSLRLFPPTNKTIASSLRISESEVSESLRRSAYAGLIRDATKRLINKKAVFDFMRYGLKYAFPARPGALVRGVPTAQSAPPLNTIILSEEHYVWEYEEGTVRGQLIEPLYPTLPSIVENDANLYELLALADAIRTGSARIESIASEELEKRILSSWGDM</sequence>
<organism evidence="1 2">
    <name type="scientific">Runella salmonicolor</name>
    <dbReference type="NCBI Taxonomy" id="2950278"/>
    <lineage>
        <taxon>Bacteria</taxon>
        <taxon>Pseudomonadati</taxon>
        <taxon>Bacteroidota</taxon>
        <taxon>Cytophagia</taxon>
        <taxon>Cytophagales</taxon>
        <taxon>Spirosomataceae</taxon>
        <taxon>Runella</taxon>
    </lineage>
</organism>
<keyword evidence="2" id="KW-1185">Reference proteome</keyword>
<evidence type="ECO:0000313" key="2">
    <source>
        <dbReference type="Proteomes" id="UP001204772"/>
    </source>
</evidence>
<reference evidence="1 2" key="1">
    <citation type="submission" date="2022-06" db="EMBL/GenBank/DDBJ databases">
        <title>Runella sp. S5 genome sequencing.</title>
        <authorList>
            <person name="Park S."/>
        </authorList>
    </citation>
    <scope>NUCLEOTIDE SEQUENCE [LARGE SCALE GENOMIC DNA]</scope>
    <source>
        <strain evidence="1 2">S5</strain>
    </source>
</reference>
<name>A0ABT1FIC6_9BACT</name>